<evidence type="ECO:0000313" key="3">
    <source>
        <dbReference type="Proteomes" id="UP001107558"/>
    </source>
</evidence>
<feature type="transmembrane region" description="Helical" evidence="1">
    <location>
        <begin position="12"/>
        <end position="32"/>
    </location>
</feature>
<evidence type="ECO:0000256" key="1">
    <source>
        <dbReference type="SAM" id="Phobius"/>
    </source>
</evidence>
<dbReference type="Proteomes" id="UP001107558">
    <property type="component" value="Chromosome 4"/>
</dbReference>
<dbReference type="Pfam" id="PF05608">
    <property type="entry name" value="RTE1"/>
    <property type="match status" value="1"/>
</dbReference>
<organism evidence="2 3">
    <name type="scientific">Polypedilum vanderplanki</name>
    <name type="common">Sleeping chironomid midge</name>
    <dbReference type="NCBI Taxonomy" id="319348"/>
    <lineage>
        <taxon>Eukaryota</taxon>
        <taxon>Metazoa</taxon>
        <taxon>Ecdysozoa</taxon>
        <taxon>Arthropoda</taxon>
        <taxon>Hexapoda</taxon>
        <taxon>Insecta</taxon>
        <taxon>Pterygota</taxon>
        <taxon>Neoptera</taxon>
        <taxon>Endopterygota</taxon>
        <taxon>Diptera</taxon>
        <taxon>Nematocera</taxon>
        <taxon>Chironomoidea</taxon>
        <taxon>Chironomidae</taxon>
        <taxon>Chironominae</taxon>
        <taxon>Polypedilum</taxon>
        <taxon>Polypedilum</taxon>
    </lineage>
</organism>
<protein>
    <recommendedName>
        <fullName evidence="4">Transmembrane protein</fullName>
    </recommendedName>
</protein>
<proteinExistence type="predicted"/>
<comment type="caution">
    <text evidence="2">The sequence shown here is derived from an EMBL/GenBank/DDBJ whole genome shotgun (WGS) entry which is preliminary data.</text>
</comment>
<keyword evidence="3" id="KW-1185">Reference proteome</keyword>
<evidence type="ECO:0008006" key="4">
    <source>
        <dbReference type="Google" id="ProtNLM"/>
    </source>
</evidence>
<dbReference type="EMBL" id="JADBJN010000004">
    <property type="protein sequence ID" value="KAG5667292.1"/>
    <property type="molecule type" value="Genomic_DNA"/>
</dbReference>
<accession>A0A9J6BBU1</accession>
<keyword evidence="1" id="KW-0812">Transmembrane</keyword>
<keyword evidence="1" id="KW-1133">Transmembrane helix</keyword>
<dbReference type="OrthoDB" id="267284at2759"/>
<gene>
    <name evidence="2" type="ORF">PVAND_015278</name>
</gene>
<reference evidence="2" key="1">
    <citation type="submission" date="2021-03" db="EMBL/GenBank/DDBJ databases">
        <title>Chromosome level genome of the anhydrobiotic midge Polypedilum vanderplanki.</title>
        <authorList>
            <person name="Yoshida Y."/>
            <person name="Kikawada T."/>
            <person name="Gusev O."/>
        </authorList>
    </citation>
    <scope>NUCLEOTIDE SEQUENCE</scope>
    <source>
        <strain evidence="2">NIAS01</strain>
        <tissue evidence="2">Whole body or cell culture</tissue>
    </source>
</reference>
<dbReference type="AlphaFoldDB" id="A0A9J6BBU1"/>
<evidence type="ECO:0000313" key="2">
    <source>
        <dbReference type="EMBL" id="KAG5667292.1"/>
    </source>
</evidence>
<dbReference type="PANTHER" id="PTHR20921">
    <property type="entry name" value="TRANSMEMBRANE PROTEIN 222"/>
    <property type="match status" value="1"/>
</dbReference>
<sequence length="165" mass="19209">MNVTKIDYDLHRYPFCLVWTPIPMITWLLPFVGHMGIATSQGIIRDFAGPYFVSEDQMGFGWPTRYLQLNIDKVEGGATSWDDAVQKASAEYTKRMHNLFWDNCHSHCGMALTIMRYGGSSWWSMVKLAAWMFFFGKYVGFWGFVKTWLPFAIILTFAISMWKFL</sequence>
<feature type="transmembrane region" description="Helical" evidence="1">
    <location>
        <begin position="147"/>
        <end position="164"/>
    </location>
</feature>
<name>A0A9J6BBU1_POLVA</name>
<dbReference type="PANTHER" id="PTHR20921:SF0">
    <property type="entry name" value="TRANSMEMBRANE PROTEIN 222"/>
    <property type="match status" value="1"/>
</dbReference>
<dbReference type="InterPro" id="IPR008496">
    <property type="entry name" value="TMEM222/RTE1"/>
</dbReference>
<keyword evidence="1" id="KW-0472">Membrane</keyword>